<sequence>MTQSVSFADRLADKSLRLLSIFNLLALAGFYLGLLLAVAHAETEKYPACSGENMLEAMERDRPDELRKIREEAASVANGGALLWRIEKAGIAPSYLFGTMHLSDPRVVQLPAAASEAFEGAKTIVIETTDILDQSKMMEAMAQRPELMMFTDGTSLFSLLNEADRQAVEKALAARNIPPSSVARMKPWMLATMLALPQCELARKAAGEPVLDAKLAQDALADGKQLGGLETAIDQLEAMASLPMDFHLRGLVETLELGDRVEDVMETMVQLYLNGETAAFWPFFRVALPEQAGIDGGFADFEERLIVARNHTMAQNAVPFIERGAAFIAVGAMHLPGEEGLISLLRQAGFQVEKVDATPIVGADLDDHGCKRSAGYQWCEKTGRCERPWELAQTQGFEPSAEAYAEFCSSK</sequence>
<protein>
    <submittedName>
        <fullName evidence="13">TraB/GumN family protein</fullName>
    </submittedName>
</protein>
<proteinExistence type="predicted"/>
<evidence type="ECO:0000256" key="11">
    <source>
        <dbReference type="ARBA" id="ARBA00023136"/>
    </source>
</evidence>
<evidence type="ECO:0000256" key="4">
    <source>
        <dbReference type="ARBA" id="ARBA00022670"/>
    </source>
</evidence>
<evidence type="ECO:0000256" key="9">
    <source>
        <dbReference type="ARBA" id="ARBA00022989"/>
    </source>
</evidence>
<gene>
    <name evidence="13" type="ORF">IOD40_15770</name>
</gene>
<evidence type="ECO:0000256" key="1">
    <source>
        <dbReference type="ARBA" id="ARBA00001936"/>
    </source>
</evidence>
<dbReference type="RefSeq" id="WP_198477654.1">
    <property type="nucleotide sequence ID" value="NZ_JADGMQ010000013.1"/>
</dbReference>
<keyword evidence="10" id="KW-0482">Metalloprotease</keyword>
<organism evidence="13 14">
    <name type="scientific">Aquamicrobium zhengzhouense</name>
    <dbReference type="NCBI Taxonomy" id="2781738"/>
    <lineage>
        <taxon>Bacteria</taxon>
        <taxon>Pseudomonadati</taxon>
        <taxon>Pseudomonadota</taxon>
        <taxon>Alphaproteobacteria</taxon>
        <taxon>Hyphomicrobiales</taxon>
        <taxon>Phyllobacteriaceae</taxon>
        <taxon>Aquamicrobium</taxon>
    </lineage>
</organism>
<dbReference type="PANTHER" id="PTHR31120:SF6">
    <property type="entry name" value="METALLOPROTEASE TIKI HOMOLOG"/>
    <property type="match status" value="1"/>
</dbReference>
<evidence type="ECO:0000313" key="13">
    <source>
        <dbReference type="EMBL" id="MBI1622117.1"/>
    </source>
</evidence>
<keyword evidence="14" id="KW-1185">Reference proteome</keyword>
<keyword evidence="7" id="KW-0732">Signal</keyword>
<dbReference type="Pfam" id="PF01963">
    <property type="entry name" value="TraB_PrgY_gumN"/>
    <property type="match status" value="1"/>
</dbReference>
<reference evidence="13 14" key="1">
    <citation type="submission" date="2020-10" db="EMBL/GenBank/DDBJ databases">
        <title>Aquamicrobium zhengzhouensis sp. nov., a exopolysaccharide producing bacterium isolated from farmland soil.</title>
        <authorList>
            <person name="Wang X."/>
        </authorList>
    </citation>
    <scope>NUCLEOTIDE SEQUENCE [LARGE SCALE GENOMIC DNA]</scope>
    <source>
        <strain evidence="14">cd-1</strain>
    </source>
</reference>
<dbReference type="Proteomes" id="UP000601789">
    <property type="component" value="Unassembled WGS sequence"/>
</dbReference>
<keyword evidence="8" id="KW-0378">Hydrolase</keyword>
<accession>A0ABS0SFQ5</accession>
<evidence type="ECO:0000256" key="5">
    <source>
        <dbReference type="ARBA" id="ARBA00022692"/>
    </source>
</evidence>
<name>A0ABS0SFQ5_9HYPH</name>
<evidence type="ECO:0000256" key="8">
    <source>
        <dbReference type="ARBA" id="ARBA00022801"/>
    </source>
</evidence>
<evidence type="ECO:0000256" key="12">
    <source>
        <dbReference type="ARBA" id="ARBA00023180"/>
    </source>
</evidence>
<dbReference type="EMBL" id="JADGMQ010000013">
    <property type="protein sequence ID" value="MBI1622117.1"/>
    <property type="molecule type" value="Genomic_DNA"/>
</dbReference>
<comment type="cofactor">
    <cofactor evidence="2">
        <name>Co(2+)</name>
        <dbReference type="ChEBI" id="CHEBI:48828"/>
    </cofactor>
</comment>
<keyword evidence="6" id="KW-0479">Metal-binding</keyword>
<dbReference type="CDD" id="cd14789">
    <property type="entry name" value="Tiki"/>
    <property type="match status" value="1"/>
</dbReference>
<dbReference type="PANTHER" id="PTHR31120">
    <property type="entry name" value="METALLOPROTEASE TIKI"/>
    <property type="match status" value="1"/>
</dbReference>
<keyword evidence="11" id="KW-0472">Membrane</keyword>
<keyword evidence="5" id="KW-0812">Transmembrane</keyword>
<comment type="cofactor">
    <cofactor evidence="1">
        <name>Mn(2+)</name>
        <dbReference type="ChEBI" id="CHEBI:29035"/>
    </cofactor>
</comment>
<evidence type="ECO:0000256" key="3">
    <source>
        <dbReference type="ARBA" id="ARBA00004479"/>
    </source>
</evidence>
<evidence type="ECO:0000256" key="2">
    <source>
        <dbReference type="ARBA" id="ARBA00001941"/>
    </source>
</evidence>
<keyword evidence="9" id="KW-1133">Transmembrane helix</keyword>
<evidence type="ECO:0000313" key="14">
    <source>
        <dbReference type="Proteomes" id="UP000601789"/>
    </source>
</evidence>
<keyword evidence="12" id="KW-0325">Glycoprotein</keyword>
<evidence type="ECO:0000256" key="10">
    <source>
        <dbReference type="ARBA" id="ARBA00023049"/>
    </source>
</evidence>
<dbReference type="InterPro" id="IPR002816">
    <property type="entry name" value="TraB/PrgY/GumN_fam"/>
</dbReference>
<evidence type="ECO:0000256" key="6">
    <source>
        <dbReference type="ARBA" id="ARBA00022723"/>
    </source>
</evidence>
<comment type="caution">
    <text evidence="13">The sequence shown here is derived from an EMBL/GenBank/DDBJ whole genome shotgun (WGS) entry which is preliminary data.</text>
</comment>
<evidence type="ECO:0000256" key="7">
    <source>
        <dbReference type="ARBA" id="ARBA00022729"/>
    </source>
</evidence>
<comment type="subcellular location">
    <subcellularLocation>
        <location evidence="3">Membrane</location>
        <topology evidence="3">Single-pass type I membrane protein</topology>
    </subcellularLocation>
</comment>
<keyword evidence="4" id="KW-0645">Protease</keyword>
<dbReference type="InterPro" id="IPR040230">
    <property type="entry name" value="TIKI1/2-like"/>
</dbReference>